<dbReference type="InterPro" id="IPR046346">
    <property type="entry name" value="Aminoacid_DH-like_N_sf"/>
</dbReference>
<feature type="binding site" evidence="5">
    <location>
        <position position="352"/>
    </location>
    <ligand>
        <name>substrate</name>
    </ligand>
</feature>
<dbReference type="SUPFAM" id="SSF51735">
    <property type="entry name" value="NAD(P)-binding Rossmann-fold domains"/>
    <property type="match status" value="1"/>
</dbReference>
<reference evidence="9 12" key="3">
    <citation type="submission" date="2020-10" db="EMBL/GenBank/DDBJ databases">
        <title>Ca. Dormibacterota MAGs.</title>
        <authorList>
            <person name="Montgomery K."/>
        </authorList>
    </citation>
    <scope>NUCLEOTIDE SEQUENCE [LARGE SCALE GENOMIC DNA]</scope>
    <source>
        <strain evidence="9">SC8812_S17_18</strain>
    </source>
</reference>
<dbReference type="Pfam" id="PF02812">
    <property type="entry name" value="ELFV_dehydrog_N"/>
    <property type="match status" value="1"/>
</dbReference>
<comment type="caution">
    <text evidence="10">The sequence shown here is derived from an EMBL/GenBank/DDBJ whole genome shotgun (WGS) entry which is preliminary data.</text>
</comment>
<dbReference type="Pfam" id="PF00208">
    <property type="entry name" value="ELFV_dehydrog"/>
    <property type="match status" value="1"/>
</dbReference>
<dbReference type="InterPro" id="IPR033922">
    <property type="entry name" value="NAD_bind_Glu_DH"/>
</dbReference>
<evidence type="ECO:0000313" key="10">
    <source>
        <dbReference type="EMBL" id="PZR83242.1"/>
    </source>
</evidence>
<accession>A0A934JQP9</accession>
<dbReference type="PANTHER" id="PTHR11606:SF13">
    <property type="entry name" value="GLUTAMATE DEHYDROGENASE 1, MITOCHONDRIAL"/>
    <property type="match status" value="1"/>
</dbReference>
<dbReference type="InterPro" id="IPR033524">
    <property type="entry name" value="Glu/Leu/Phe/Val_DH_AS"/>
</dbReference>
<evidence type="ECO:0000256" key="5">
    <source>
        <dbReference type="PIRSR" id="PIRSR000185-2"/>
    </source>
</evidence>
<evidence type="ECO:0000256" key="3">
    <source>
        <dbReference type="PIRNR" id="PIRNR000185"/>
    </source>
</evidence>
<dbReference type="Proteomes" id="UP000606991">
    <property type="component" value="Unassembled WGS sequence"/>
</dbReference>
<dbReference type="PRINTS" id="PR00082">
    <property type="entry name" value="GLFDHDRGNASE"/>
</dbReference>
<dbReference type="AlphaFoldDB" id="A0A2W5ZCU8"/>
<protein>
    <recommendedName>
        <fullName evidence="3">Glutamate dehydrogenase</fullName>
    </recommendedName>
</protein>
<dbReference type="InterPro" id="IPR006097">
    <property type="entry name" value="Glu/Leu/Phe/Val/Trp_DH_dimer"/>
</dbReference>
<dbReference type="PIRSF" id="PIRSF000185">
    <property type="entry name" value="Glu_DH"/>
    <property type="match status" value="1"/>
</dbReference>
<dbReference type="RefSeq" id="WP_337308456.1">
    <property type="nucleotide sequence ID" value="NZ_JAEKNS010000005.1"/>
</dbReference>
<dbReference type="InterPro" id="IPR014362">
    <property type="entry name" value="Glu_DH"/>
</dbReference>
<dbReference type="InterPro" id="IPR006096">
    <property type="entry name" value="Glu/Leu/Phe/Val/Trp_DH_C"/>
</dbReference>
<keyword evidence="5" id="KW-0520">NAD</keyword>
<feature type="binding site" evidence="5">
    <location>
        <position position="73"/>
    </location>
    <ligand>
        <name>substrate</name>
    </ligand>
</feature>
<dbReference type="SUPFAM" id="SSF53223">
    <property type="entry name" value="Aminoacid dehydrogenase-like, N-terminal domain"/>
    <property type="match status" value="1"/>
</dbReference>
<reference evidence="10" key="2">
    <citation type="submission" date="2018-05" db="EMBL/GenBank/DDBJ databases">
        <authorList>
            <person name="Ferrari B."/>
        </authorList>
    </citation>
    <scope>NUCLEOTIDE SEQUENCE</scope>
    <source>
        <strain evidence="10">RRmetagenome_bin12</strain>
    </source>
</reference>
<feature type="binding site" evidence="5">
    <location>
        <position position="193"/>
    </location>
    <ligand>
        <name>NAD(+)</name>
        <dbReference type="ChEBI" id="CHEBI:57540"/>
    </ligand>
</feature>
<comment type="similarity">
    <text evidence="1 3 7">Belongs to the Glu/Leu/Phe/Val dehydrogenases family.</text>
</comment>
<feature type="site" description="Important for catalysis" evidence="6">
    <location>
        <position position="149"/>
    </location>
</feature>
<dbReference type="GO" id="GO:0000166">
    <property type="term" value="F:nucleotide binding"/>
    <property type="evidence" value="ECO:0007669"/>
    <property type="project" value="UniProtKB-KW"/>
</dbReference>
<dbReference type="Proteomes" id="UP000248724">
    <property type="component" value="Unassembled WGS sequence"/>
</dbReference>
<evidence type="ECO:0000256" key="6">
    <source>
        <dbReference type="PIRSR" id="PIRSR000185-3"/>
    </source>
</evidence>
<dbReference type="Gene3D" id="3.40.50.720">
    <property type="entry name" value="NAD(P)-binding Rossmann-like Domain"/>
    <property type="match status" value="1"/>
</dbReference>
<dbReference type="GO" id="GO:0006538">
    <property type="term" value="P:L-glutamate catabolic process"/>
    <property type="evidence" value="ECO:0007669"/>
    <property type="project" value="TreeGrafter"/>
</dbReference>
<proteinExistence type="inferred from homology"/>
<dbReference type="EMBL" id="JAEKNS010000005">
    <property type="protein sequence ID" value="MBJ7593307.1"/>
    <property type="molecule type" value="Genomic_DNA"/>
</dbReference>
<name>A0A2W5ZCU8_9BACT</name>
<accession>A0A2W5ZCU8</accession>
<dbReference type="PROSITE" id="PS00074">
    <property type="entry name" value="GLFV_DEHYDROGENASE"/>
    <property type="match status" value="1"/>
</dbReference>
<evidence type="ECO:0000256" key="4">
    <source>
        <dbReference type="PIRSR" id="PIRSR000185-1"/>
    </source>
</evidence>
<dbReference type="PANTHER" id="PTHR11606">
    <property type="entry name" value="GLUTAMATE DEHYDROGENASE"/>
    <property type="match status" value="1"/>
</dbReference>
<evidence type="ECO:0000256" key="2">
    <source>
        <dbReference type="ARBA" id="ARBA00023002"/>
    </source>
</evidence>
<dbReference type="InterPro" id="IPR006095">
    <property type="entry name" value="Glu/Leu/Phe/Val/Trp_DH"/>
</dbReference>
<dbReference type="InterPro" id="IPR036291">
    <property type="entry name" value="NAD(P)-bd_dom_sf"/>
</dbReference>
<reference evidence="10 11" key="1">
    <citation type="journal article" date="2017" name="Nature">
        <title>Atmospheric trace gases support primary production in Antarctic desert surface soil.</title>
        <authorList>
            <person name="Ji M."/>
            <person name="Greening C."/>
            <person name="Vanwonterghem I."/>
            <person name="Carere C.R."/>
            <person name="Bay S.K."/>
            <person name="Steen J.A."/>
            <person name="Montgomery K."/>
            <person name="Lines T."/>
            <person name="Beardall J."/>
            <person name="van Dorst J."/>
            <person name="Snape I."/>
            <person name="Stott M.B."/>
            <person name="Hugenholtz P."/>
            <person name="Ferrari B.C."/>
        </authorList>
    </citation>
    <scope>NUCLEOTIDE SEQUENCE [LARGE SCALE GENOMIC DNA]</scope>
    <source>
        <strain evidence="10">RRmetagenome_bin12</strain>
    </source>
</reference>
<sequence length="419" mass="43597">MTATVQGSATLAIAQHHFDTAARQLDLDPSLTAVLRHIKRELVVHFPVEMDDGSFHVYTGFRVQHNIARGPAKGGLRYHPAMTLADARALAMFMTWKAAVVGVPFGGAKGGVVVDPKLLGPTELERLTRRFTTEISLLIGPDRDIPAPDIGTGPQEMAWIMDTLSMHAGYSVPASVTGKPTVIGGSEGRHAATGRGIATVAVQALNDSGIDSAGATVAVQGFGQVGSNTAHLLAAAGLRVVAVSDSRGGVHSGAGLDIHALTALKEEGGALADYGGAETLTNDELLTLGVDLLVPCALEAQITGANAAGVRARVIAEGANAAVDPDGDAVLADRGVLIVPDILANAGGVVVSYFEWAQDLQTFFWAPGEVNARLREVMGRAYDAVRARSQSQNVSLREAAYHIAVANVAEATEVRGIYP</sequence>
<dbReference type="EMBL" id="QHBU01000041">
    <property type="protein sequence ID" value="PZR83242.1"/>
    <property type="molecule type" value="Genomic_DNA"/>
</dbReference>
<dbReference type="SMART" id="SM00839">
    <property type="entry name" value="ELFV_dehydrog"/>
    <property type="match status" value="1"/>
</dbReference>
<feature type="active site" description="Proton donor" evidence="4">
    <location>
        <position position="109"/>
    </location>
</feature>
<organism evidence="10 11">
    <name type="scientific">Candidatus Aeolococcus gillhamiae</name>
    <dbReference type="NCBI Taxonomy" id="3127015"/>
    <lineage>
        <taxon>Bacteria</taxon>
        <taxon>Bacillati</taxon>
        <taxon>Candidatus Dormiibacterota</taxon>
        <taxon>Candidatus Dormibacteria</taxon>
        <taxon>Candidatus Aeolococcales</taxon>
        <taxon>Candidatus Aeolococcaceae</taxon>
        <taxon>Candidatus Aeolococcus</taxon>
    </lineage>
</organism>
<evidence type="ECO:0000256" key="7">
    <source>
        <dbReference type="RuleBase" id="RU004417"/>
    </source>
</evidence>
<evidence type="ECO:0000256" key="1">
    <source>
        <dbReference type="ARBA" id="ARBA00006382"/>
    </source>
</evidence>
<evidence type="ECO:0000313" key="11">
    <source>
        <dbReference type="Proteomes" id="UP000248724"/>
    </source>
</evidence>
<evidence type="ECO:0000313" key="12">
    <source>
        <dbReference type="Proteomes" id="UP000606991"/>
    </source>
</evidence>
<keyword evidence="5" id="KW-0547">Nucleotide-binding</keyword>
<dbReference type="GO" id="GO:0004352">
    <property type="term" value="F:glutamate dehydrogenase (NAD+) activity"/>
    <property type="evidence" value="ECO:0007669"/>
    <property type="project" value="TreeGrafter"/>
</dbReference>
<dbReference type="CDD" id="cd01076">
    <property type="entry name" value="NAD_bind_1_Glu_DH"/>
    <property type="match status" value="1"/>
</dbReference>
<gene>
    <name evidence="10" type="ORF">DLM65_02425</name>
    <name evidence="9" type="ORF">JF886_00355</name>
</gene>
<feature type="binding site" evidence="5">
    <location>
        <position position="97"/>
    </location>
    <ligand>
        <name>substrate</name>
    </ligand>
</feature>
<evidence type="ECO:0000313" key="9">
    <source>
        <dbReference type="EMBL" id="MBJ7593307.1"/>
    </source>
</evidence>
<dbReference type="Gene3D" id="3.40.50.10860">
    <property type="entry name" value="Leucine Dehydrogenase, chain A, domain 1"/>
    <property type="match status" value="1"/>
</dbReference>
<keyword evidence="2 3" id="KW-0560">Oxidoreductase</keyword>
<evidence type="ECO:0000259" key="8">
    <source>
        <dbReference type="SMART" id="SM00839"/>
    </source>
</evidence>
<feature type="domain" description="Glutamate/phenylalanine/leucine/valine/L-tryptophan dehydrogenase C-terminal" evidence="8">
    <location>
        <begin position="186"/>
        <end position="416"/>
    </location>
</feature>